<comment type="similarity">
    <text evidence="11">Belongs to the D-isomer specific 2-hydroxyacid dehydrogenase family.</text>
</comment>
<dbReference type="Proteomes" id="UP000286482">
    <property type="component" value="Unassembled WGS sequence"/>
</dbReference>
<comment type="function">
    <text evidence="1">Catalyzes the reversible oxidation of 3-phospho-D-glycerate to 3-phosphonooxypyruvate, the first step of the phosphorylated L-serine biosynthesis pathway. Also catalyzes the reversible oxidation of 2-hydroxyglutarate to 2-oxoglutarate.</text>
</comment>
<comment type="catalytic activity">
    <reaction evidence="9">
        <text>(R)-2-hydroxyglutarate + NAD(+) = 2-oxoglutarate + NADH + H(+)</text>
        <dbReference type="Rhea" id="RHEA:49612"/>
        <dbReference type="ChEBI" id="CHEBI:15378"/>
        <dbReference type="ChEBI" id="CHEBI:15801"/>
        <dbReference type="ChEBI" id="CHEBI:16810"/>
        <dbReference type="ChEBI" id="CHEBI:57540"/>
        <dbReference type="ChEBI" id="CHEBI:57945"/>
        <dbReference type="EC" id="1.1.1.399"/>
    </reaction>
</comment>
<dbReference type="EMBL" id="RAQO01000005">
    <property type="protein sequence ID" value="RKF18713.1"/>
    <property type="molecule type" value="Genomic_DNA"/>
</dbReference>
<dbReference type="Gene3D" id="3.30.70.260">
    <property type="match status" value="1"/>
</dbReference>
<dbReference type="PROSITE" id="PS00065">
    <property type="entry name" value="D_2_HYDROXYACID_DH_1"/>
    <property type="match status" value="1"/>
</dbReference>
<gene>
    <name evidence="13" type="ORF">DBZ36_09950</name>
</gene>
<dbReference type="UniPathway" id="UPA00135">
    <property type="reaction ID" value="UER00196"/>
</dbReference>
<evidence type="ECO:0000256" key="4">
    <source>
        <dbReference type="ARBA" id="ARBA00013143"/>
    </source>
</evidence>
<evidence type="ECO:0000256" key="2">
    <source>
        <dbReference type="ARBA" id="ARBA00005216"/>
    </source>
</evidence>
<dbReference type="CDD" id="cd04901">
    <property type="entry name" value="ACT_3PGDH"/>
    <property type="match status" value="1"/>
</dbReference>
<evidence type="ECO:0000256" key="5">
    <source>
        <dbReference type="ARBA" id="ARBA00021582"/>
    </source>
</evidence>
<dbReference type="SUPFAM" id="SSF52283">
    <property type="entry name" value="Formate/glycerate dehydrogenase catalytic domain-like"/>
    <property type="match status" value="1"/>
</dbReference>
<dbReference type="InterPro" id="IPR036291">
    <property type="entry name" value="NAD(P)-bd_dom_sf"/>
</dbReference>
<evidence type="ECO:0000259" key="12">
    <source>
        <dbReference type="PROSITE" id="PS51671"/>
    </source>
</evidence>
<dbReference type="InterPro" id="IPR006139">
    <property type="entry name" value="D-isomer_2_OHA_DH_cat_dom"/>
</dbReference>
<reference evidence="13 14" key="1">
    <citation type="submission" date="2018-09" db="EMBL/GenBank/DDBJ databases">
        <authorList>
            <person name="Wang Z."/>
        </authorList>
    </citation>
    <scope>NUCLEOTIDE SEQUENCE [LARGE SCALE GENOMIC DNA]</scope>
    <source>
        <strain evidence="13 14">ALS 81</strain>
    </source>
</reference>
<dbReference type="Gene3D" id="3.40.50.720">
    <property type="entry name" value="NAD(P)-binding Rossmann-like Domain"/>
    <property type="match status" value="2"/>
</dbReference>
<keyword evidence="14" id="KW-1185">Reference proteome</keyword>
<dbReference type="SUPFAM" id="SSF51735">
    <property type="entry name" value="NAD(P)-binding Rossmann-fold domains"/>
    <property type="match status" value="1"/>
</dbReference>
<dbReference type="OrthoDB" id="9805416at2"/>
<dbReference type="PANTHER" id="PTHR42938">
    <property type="entry name" value="FORMATE DEHYDROGENASE 1"/>
    <property type="match status" value="1"/>
</dbReference>
<accession>A0A420EDG1</accession>
<evidence type="ECO:0000313" key="14">
    <source>
        <dbReference type="Proteomes" id="UP000286482"/>
    </source>
</evidence>
<keyword evidence="7" id="KW-0520">NAD</keyword>
<proteinExistence type="inferred from homology"/>
<dbReference type="EC" id="1.1.1.399" evidence="3"/>
<dbReference type="Pfam" id="PF02826">
    <property type="entry name" value="2-Hacid_dh_C"/>
    <property type="match status" value="1"/>
</dbReference>
<dbReference type="PANTHER" id="PTHR42938:SF47">
    <property type="entry name" value="HYDROXYPYRUVATE REDUCTASE"/>
    <property type="match status" value="1"/>
</dbReference>
<evidence type="ECO:0000256" key="7">
    <source>
        <dbReference type="ARBA" id="ARBA00023027"/>
    </source>
</evidence>
<dbReference type="InterPro" id="IPR002912">
    <property type="entry name" value="ACT_dom"/>
</dbReference>
<dbReference type="EC" id="1.1.1.95" evidence="4"/>
<keyword evidence="6 11" id="KW-0560">Oxidoreductase</keyword>
<evidence type="ECO:0000256" key="10">
    <source>
        <dbReference type="ARBA" id="ARBA00048731"/>
    </source>
</evidence>
<name>A0A420EDG1_9ALTE</name>
<evidence type="ECO:0000313" key="13">
    <source>
        <dbReference type="EMBL" id="RKF18713.1"/>
    </source>
</evidence>
<dbReference type="InterPro" id="IPR029752">
    <property type="entry name" value="D-isomer_DH_CS1"/>
</dbReference>
<evidence type="ECO:0000256" key="6">
    <source>
        <dbReference type="ARBA" id="ARBA00023002"/>
    </source>
</evidence>
<dbReference type="PROSITE" id="PS51671">
    <property type="entry name" value="ACT"/>
    <property type="match status" value="1"/>
</dbReference>
<comment type="pathway">
    <text evidence="2">Amino-acid biosynthesis; L-serine biosynthesis; L-serine from 3-phospho-D-glycerate: step 1/3.</text>
</comment>
<dbReference type="InterPro" id="IPR045865">
    <property type="entry name" value="ACT-like_dom_sf"/>
</dbReference>
<dbReference type="AlphaFoldDB" id="A0A420EDG1"/>
<dbReference type="SUPFAM" id="SSF55021">
    <property type="entry name" value="ACT-like"/>
    <property type="match status" value="1"/>
</dbReference>
<dbReference type="GO" id="GO:0051287">
    <property type="term" value="F:NAD binding"/>
    <property type="evidence" value="ECO:0007669"/>
    <property type="project" value="InterPro"/>
</dbReference>
<organism evidence="13 14">
    <name type="scientific">Alginatibacterium sediminis</name>
    <dbReference type="NCBI Taxonomy" id="2164068"/>
    <lineage>
        <taxon>Bacteria</taxon>
        <taxon>Pseudomonadati</taxon>
        <taxon>Pseudomonadota</taxon>
        <taxon>Gammaproteobacteria</taxon>
        <taxon>Alteromonadales</taxon>
        <taxon>Alteromonadaceae</taxon>
        <taxon>Alginatibacterium</taxon>
    </lineage>
</organism>
<sequence>MFQIKTFNQIASLGLDHFQHEKYEVASALQNPDALIVRSANLHQETLPLSVRAIARAGAGVNNVPLDDCTSKGIVVFNTPGANANAVKELVLCAMLLCSRGAIEGINHCRSLKDVSNDQMGATLEAAKKQFKGKEISGKTLGVIGLGAIGANVANMGIDLGMKVVGYDPAISIDAAWRLSSKIEKMENLQSLMSRCDYITLHVPAIEATRHMIDQNALSHLKPGASLLNFARGEIVDSQAVIAALDSQNLKRYATDFPTQAMISREDVLPMPHLGASTGEAEDNCAIMACKQLIDFLENGNITNSVNFPPTSFERSTPYRVTFVNDNVPGVLGHVLSILAEMNVNVVDMMNKSRNNIAYNIIDLECAASEQLLASISEIEHVISVRSLT</sequence>
<dbReference type="GO" id="GO:0004617">
    <property type="term" value="F:phosphoglycerate dehydrogenase activity"/>
    <property type="evidence" value="ECO:0007669"/>
    <property type="project" value="UniProtKB-EC"/>
</dbReference>
<comment type="catalytic activity">
    <reaction evidence="10">
        <text>(2R)-3-phosphoglycerate + NAD(+) = 3-phosphooxypyruvate + NADH + H(+)</text>
        <dbReference type="Rhea" id="RHEA:12641"/>
        <dbReference type="ChEBI" id="CHEBI:15378"/>
        <dbReference type="ChEBI" id="CHEBI:18110"/>
        <dbReference type="ChEBI" id="CHEBI:57540"/>
        <dbReference type="ChEBI" id="CHEBI:57945"/>
        <dbReference type="ChEBI" id="CHEBI:58272"/>
        <dbReference type="EC" id="1.1.1.95"/>
    </reaction>
</comment>
<dbReference type="InterPro" id="IPR006140">
    <property type="entry name" value="D-isomer_DH_NAD-bd"/>
</dbReference>
<comment type="caution">
    <text evidence="13">The sequence shown here is derived from an EMBL/GenBank/DDBJ whole genome shotgun (WGS) entry which is preliminary data.</text>
</comment>
<evidence type="ECO:0000256" key="1">
    <source>
        <dbReference type="ARBA" id="ARBA00003800"/>
    </source>
</evidence>
<evidence type="ECO:0000256" key="3">
    <source>
        <dbReference type="ARBA" id="ARBA00013001"/>
    </source>
</evidence>
<dbReference type="Pfam" id="PF00389">
    <property type="entry name" value="2-Hacid_dh"/>
    <property type="match status" value="1"/>
</dbReference>
<feature type="domain" description="ACT" evidence="12">
    <location>
        <begin position="320"/>
        <end position="389"/>
    </location>
</feature>
<dbReference type="RefSeq" id="WP_120354792.1">
    <property type="nucleotide sequence ID" value="NZ_RAQO01000005.1"/>
</dbReference>
<protein>
    <recommendedName>
        <fullName evidence="5">D-3-phosphoglycerate dehydrogenase</fullName>
        <ecNumber evidence="3">1.1.1.399</ecNumber>
        <ecNumber evidence="4">1.1.1.95</ecNumber>
    </recommendedName>
    <alternativeName>
        <fullName evidence="8">2-oxoglutarate reductase</fullName>
    </alternativeName>
</protein>
<evidence type="ECO:0000256" key="11">
    <source>
        <dbReference type="RuleBase" id="RU003719"/>
    </source>
</evidence>
<evidence type="ECO:0000256" key="8">
    <source>
        <dbReference type="ARBA" id="ARBA00030455"/>
    </source>
</evidence>
<evidence type="ECO:0000256" key="9">
    <source>
        <dbReference type="ARBA" id="ARBA00048126"/>
    </source>
</evidence>
<dbReference type="CDD" id="cd12174">
    <property type="entry name" value="PGDH_like_3"/>
    <property type="match status" value="1"/>
</dbReference>